<proteinExistence type="predicted"/>
<dbReference type="EMBL" id="SAIY01000014">
    <property type="protein sequence ID" value="NGM16257.1"/>
    <property type="molecule type" value="Genomic_DNA"/>
</dbReference>
<name>A0A6M1LDH3_9ACTN</name>
<evidence type="ECO:0000313" key="2">
    <source>
        <dbReference type="EMBL" id="NGM16257.1"/>
    </source>
</evidence>
<dbReference type="RefSeq" id="WP_164450110.1">
    <property type="nucleotide sequence ID" value="NZ_SAIY01000014.1"/>
</dbReference>
<feature type="region of interest" description="Disordered" evidence="1">
    <location>
        <begin position="1"/>
        <end position="25"/>
    </location>
</feature>
<evidence type="ECO:0000256" key="1">
    <source>
        <dbReference type="SAM" id="MobiDB-lite"/>
    </source>
</evidence>
<protein>
    <submittedName>
        <fullName evidence="2">Uncharacterized protein</fullName>
    </submittedName>
</protein>
<sequence length="380" mass="39962">MRRRRRQRNRGPAPTTGTAPAPGLAECSNDQVGYAVQYPSDWHTNSGDVVAACSYFDPEPISVGEGTEPAVAIVLRATETGYRTASSPDAFGEVRSRDSGMVDGREAVAVVAEATGEGLLDEGTLGYDWVVNIADGSFIATTHDTPGRDFSRNSKVLDQIIASLTFTAPPPDDGDGDGAGGGGERTVVARYERFDVVAIRTADELCLVARADGTEGDQACWPGGGPDADLTLSPLDVPGDAAAIGGLAAPRLPRVLVGTAGDGTAGFRPSDIGGTEVRAWVVPVAQSRTDRVIGYTDADEIAVTLDARGEPTKVLPDVNTQPENTEPSEEFHLLNDVETGLHAGYDRITFRFPEGVPGYEVSYEERPAESAISRASSPGR</sequence>
<comment type="caution">
    <text evidence="2">The sequence shown here is derived from an EMBL/GenBank/DDBJ whole genome shotgun (WGS) entry which is preliminary data.</text>
</comment>
<feature type="compositionally biased region" description="Low complexity" evidence="1">
    <location>
        <begin position="10"/>
        <end position="23"/>
    </location>
</feature>
<organism evidence="2 3">
    <name type="scientific">Verrucosispora sioxanthis</name>
    <dbReference type="NCBI Taxonomy" id="2499994"/>
    <lineage>
        <taxon>Bacteria</taxon>
        <taxon>Bacillati</taxon>
        <taxon>Actinomycetota</taxon>
        <taxon>Actinomycetes</taxon>
        <taxon>Micromonosporales</taxon>
        <taxon>Micromonosporaceae</taxon>
        <taxon>Micromonospora</taxon>
    </lineage>
</organism>
<dbReference type="AlphaFoldDB" id="A0A6M1LDH3"/>
<reference evidence="2 3" key="1">
    <citation type="submission" date="2020-02" db="EMBL/GenBank/DDBJ databases">
        <title>Draft Genome Sequence of Verrucosispora sp. Strain CWR15, Isolated from Gulf of Mexico Sponge.</title>
        <authorList>
            <person name="Kennedy S.J."/>
            <person name="Cella E."/>
            <person name="Azarian T."/>
            <person name="Baker B.J."/>
            <person name="Shaw L.N."/>
        </authorList>
    </citation>
    <scope>NUCLEOTIDE SEQUENCE [LARGE SCALE GENOMIC DNA]</scope>
    <source>
        <strain evidence="2 3">CWR15</strain>
    </source>
</reference>
<keyword evidence="3" id="KW-1185">Reference proteome</keyword>
<dbReference type="Proteomes" id="UP000478148">
    <property type="component" value="Unassembled WGS sequence"/>
</dbReference>
<accession>A0A6M1LDH3</accession>
<gene>
    <name evidence="2" type="ORF">ENC19_28375</name>
</gene>
<evidence type="ECO:0000313" key="3">
    <source>
        <dbReference type="Proteomes" id="UP000478148"/>
    </source>
</evidence>